<gene>
    <name evidence="1" type="ORF">SAMN05660461_1305</name>
</gene>
<organism evidence="1 2">
    <name type="scientific">Chitinophaga ginsengisegetis</name>
    <dbReference type="NCBI Taxonomy" id="393003"/>
    <lineage>
        <taxon>Bacteria</taxon>
        <taxon>Pseudomonadati</taxon>
        <taxon>Bacteroidota</taxon>
        <taxon>Chitinophagia</taxon>
        <taxon>Chitinophagales</taxon>
        <taxon>Chitinophagaceae</taxon>
        <taxon>Chitinophaga</taxon>
    </lineage>
</organism>
<reference evidence="1 2" key="1">
    <citation type="submission" date="2017-02" db="EMBL/GenBank/DDBJ databases">
        <authorList>
            <person name="Peterson S.W."/>
        </authorList>
    </citation>
    <scope>NUCLEOTIDE SEQUENCE [LARGE SCALE GENOMIC DNA]</scope>
    <source>
        <strain evidence="1 2">DSM 18108</strain>
    </source>
</reference>
<name>A0A1T5NF92_9BACT</name>
<dbReference type="EMBL" id="FUZZ01000001">
    <property type="protein sequence ID" value="SKC98893.1"/>
    <property type="molecule type" value="Genomic_DNA"/>
</dbReference>
<dbReference type="AlphaFoldDB" id="A0A1T5NF92"/>
<evidence type="ECO:0000313" key="1">
    <source>
        <dbReference type="EMBL" id="SKC98893.1"/>
    </source>
</evidence>
<evidence type="ECO:0000313" key="2">
    <source>
        <dbReference type="Proteomes" id="UP000190166"/>
    </source>
</evidence>
<dbReference type="RefSeq" id="WP_111580009.1">
    <property type="nucleotide sequence ID" value="NZ_FUZZ01000001.1"/>
</dbReference>
<proteinExistence type="predicted"/>
<dbReference type="InterPro" id="IPR000801">
    <property type="entry name" value="Esterase-like"/>
</dbReference>
<dbReference type="Pfam" id="PF00756">
    <property type="entry name" value="Esterase"/>
    <property type="match status" value="1"/>
</dbReference>
<protein>
    <submittedName>
        <fullName evidence="1">Putative esterase</fullName>
    </submittedName>
</protein>
<dbReference type="PANTHER" id="PTHR48098:SF6">
    <property type="entry name" value="FERRI-BACILLIBACTIN ESTERASE BESA"/>
    <property type="match status" value="1"/>
</dbReference>
<dbReference type="InterPro" id="IPR050583">
    <property type="entry name" value="Mycobacterial_A85_antigen"/>
</dbReference>
<keyword evidence="2" id="KW-1185">Reference proteome</keyword>
<dbReference type="SUPFAM" id="SSF53474">
    <property type="entry name" value="alpha/beta-Hydrolases"/>
    <property type="match status" value="1"/>
</dbReference>
<accession>A0A1T5NF92</accession>
<dbReference type="Proteomes" id="UP000190166">
    <property type="component" value="Unassembled WGS sequence"/>
</dbReference>
<dbReference type="Gene3D" id="3.40.50.1820">
    <property type="entry name" value="alpha/beta hydrolase"/>
    <property type="match status" value="1"/>
</dbReference>
<dbReference type="InterPro" id="IPR029058">
    <property type="entry name" value="AB_hydrolase_fold"/>
</dbReference>
<dbReference type="PANTHER" id="PTHR48098">
    <property type="entry name" value="ENTEROCHELIN ESTERASE-RELATED"/>
    <property type="match status" value="1"/>
</dbReference>
<dbReference type="STRING" id="393003.SAMN05660461_1305"/>
<sequence>MQIRQHYINSAHLARRVQLDSYFTGTSPHILLLVNDGQELSGLLPALPATVLAVGIYADADRKAVYGTAGVPDYMGQGQLAESYTRFIIAELLPFLQQQYPDMRIVQRAFAGFSLGGLSALDIVWHHPDLFQLAGVFSGSLWWRSKALGAGYRDDTHRIMHQLIRAGSYHPGQQFFFECGTADETADRNNNGVIDSIDDTRDLIKELLQKGYKPDKDIFYLEIPGGRHDMATWKTAMDLFLQLPFFY</sequence>